<dbReference type="EMBL" id="CP159534">
    <property type="protein sequence ID" value="XCJ75053.1"/>
    <property type="molecule type" value="Genomic_DNA"/>
</dbReference>
<evidence type="ECO:0000313" key="1">
    <source>
        <dbReference type="EMBL" id="XCJ75053.1"/>
    </source>
</evidence>
<gene>
    <name evidence="1" type="ORF">ABII15_36050</name>
</gene>
<accession>A0AAU8J4A2</accession>
<dbReference type="KEGG" id="stac:ABII15_36050"/>
<dbReference type="RefSeq" id="WP_353946488.1">
    <property type="nucleotide sequence ID" value="NZ_CP159534.1"/>
</dbReference>
<reference evidence="1" key="1">
    <citation type="submission" date="2024-06" db="EMBL/GenBank/DDBJ databases">
        <title>Streptomyces sp. strain HUAS MG91 genome sequences.</title>
        <authorList>
            <person name="Mo P."/>
        </authorList>
    </citation>
    <scope>NUCLEOTIDE SEQUENCE</scope>
    <source>
        <strain evidence="1">HUAS MG91</strain>
    </source>
</reference>
<proteinExistence type="predicted"/>
<protein>
    <recommendedName>
        <fullName evidence="2">Transposase</fullName>
    </recommendedName>
</protein>
<sequence>MPKIITVGQLLHQLQTLDPDLPVYLAVNPDWPYVHRIGRLAEDRQALGNGAVYIAEDGQEDVLPPDVRAQLGWSLA</sequence>
<name>A0AAU8J4A2_9ACTN</name>
<evidence type="ECO:0008006" key="2">
    <source>
        <dbReference type="Google" id="ProtNLM"/>
    </source>
</evidence>
<organism evidence="1">
    <name type="scientific">Streptomyces tabacisoli</name>
    <dbReference type="NCBI Taxonomy" id="3156398"/>
    <lineage>
        <taxon>Bacteria</taxon>
        <taxon>Bacillati</taxon>
        <taxon>Actinomycetota</taxon>
        <taxon>Actinomycetes</taxon>
        <taxon>Kitasatosporales</taxon>
        <taxon>Streptomycetaceae</taxon>
        <taxon>Streptomyces</taxon>
    </lineage>
</organism>
<dbReference type="AlphaFoldDB" id="A0AAU8J4A2"/>